<feature type="domain" description="Histidine kinase" evidence="14">
    <location>
        <begin position="503"/>
        <end position="703"/>
    </location>
</feature>
<evidence type="ECO:0000259" key="14">
    <source>
        <dbReference type="PROSITE" id="PS50109"/>
    </source>
</evidence>
<dbReference type="SMART" id="SM00387">
    <property type="entry name" value="HATPase_c"/>
    <property type="match status" value="1"/>
</dbReference>
<dbReference type="SMART" id="SM00260">
    <property type="entry name" value="CheW"/>
    <property type="match status" value="1"/>
</dbReference>
<dbReference type="InterPro" id="IPR036097">
    <property type="entry name" value="HisK_dim/P_sf"/>
</dbReference>
<dbReference type="GO" id="GO:0006935">
    <property type="term" value="P:chemotaxis"/>
    <property type="evidence" value="ECO:0007669"/>
    <property type="project" value="UniProtKB-KW"/>
</dbReference>
<evidence type="ECO:0000256" key="4">
    <source>
        <dbReference type="ARBA" id="ARBA00022500"/>
    </source>
</evidence>
<dbReference type="EC" id="2.7.13.3" evidence="2"/>
<keyword evidence="18" id="KW-1185">Reference proteome</keyword>
<evidence type="ECO:0000256" key="1">
    <source>
        <dbReference type="ARBA" id="ARBA00000085"/>
    </source>
</evidence>
<dbReference type="InterPro" id="IPR002545">
    <property type="entry name" value="CheW-lke_dom"/>
</dbReference>
<dbReference type="RefSeq" id="WP_083048988.1">
    <property type="nucleotide sequence ID" value="NZ_MWQY01000005.1"/>
</dbReference>
<keyword evidence="7" id="KW-0547">Nucleotide-binding</keyword>
<evidence type="ECO:0000256" key="9">
    <source>
        <dbReference type="ARBA" id="ARBA00022840"/>
    </source>
</evidence>
<evidence type="ECO:0000256" key="5">
    <source>
        <dbReference type="ARBA" id="ARBA00022553"/>
    </source>
</evidence>
<evidence type="ECO:0000256" key="11">
    <source>
        <dbReference type="ARBA" id="ARBA00035100"/>
    </source>
</evidence>
<dbReference type="OrthoDB" id="9803176at2"/>
<dbReference type="SUPFAM" id="SSF55874">
    <property type="entry name" value="ATPase domain of HSP90 chaperone/DNA topoisomerase II/histidine kinase"/>
    <property type="match status" value="1"/>
</dbReference>
<dbReference type="SMART" id="SM01231">
    <property type="entry name" value="H-kinase_dim"/>
    <property type="match status" value="1"/>
</dbReference>
<evidence type="ECO:0000256" key="12">
    <source>
        <dbReference type="PROSITE-ProRule" id="PRU00110"/>
    </source>
</evidence>
<organism evidence="17 18">
    <name type="scientific">Marispirochaeta aestuarii</name>
    <dbReference type="NCBI Taxonomy" id="1963862"/>
    <lineage>
        <taxon>Bacteria</taxon>
        <taxon>Pseudomonadati</taxon>
        <taxon>Spirochaetota</taxon>
        <taxon>Spirochaetia</taxon>
        <taxon>Spirochaetales</taxon>
        <taxon>Spirochaetaceae</taxon>
        <taxon>Marispirochaeta</taxon>
    </lineage>
</organism>
<comment type="catalytic activity">
    <reaction evidence="1">
        <text>ATP + protein L-histidine = ADP + protein N-phospho-L-histidine.</text>
        <dbReference type="EC" id="2.7.13.3"/>
    </reaction>
</comment>
<evidence type="ECO:0000259" key="15">
    <source>
        <dbReference type="PROSITE" id="PS50851"/>
    </source>
</evidence>
<evidence type="ECO:0000256" key="7">
    <source>
        <dbReference type="ARBA" id="ARBA00022741"/>
    </source>
</evidence>
<dbReference type="InterPro" id="IPR004105">
    <property type="entry name" value="CheA-like_dim"/>
</dbReference>
<feature type="domain" description="HPt" evidence="16">
    <location>
        <begin position="100"/>
        <end position="203"/>
    </location>
</feature>
<dbReference type="GO" id="GO:0005524">
    <property type="term" value="F:ATP binding"/>
    <property type="evidence" value="ECO:0007669"/>
    <property type="project" value="UniProtKB-KW"/>
</dbReference>
<dbReference type="STRING" id="1963862.B4O97_05345"/>
<dbReference type="EMBL" id="MWQY01000005">
    <property type="protein sequence ID" value="ORC36500.1"/>
    <property type="molecule type" value="Genomic_DNA"/>
</dbReference>
<evidence type="ECO:0000256" key="3">
    <source>
        <dbReference type="ARBA" id="ARBA00021495"/>
    </source>
</evidence>
<feature type="domain" description="CheW-like" evidence="15">
    <location>
        <begin position="705"/>
        <end position="840"/>
    </location>
</feature>
<evidence type="ECO:0000256" key="6">
    <source>
        <dbReference type="ARBA" id="ARBA00022679"/>
    </source>
</evidence>
<evidence type="ECO:0000256" key="2">
    <source>
        <dbReference type="ARBA" id="ARBA00012438"/>
    </source>
</evidence>
<comment type="function">
    <text evidence="11">Involved in the transmission of sensory signals from the chemoreceptors to the flagellar motors. CheA is autophosphorylated; it can transfer its phosphate group to either CheB or CheY.</text>
</comment>
<dbReference type="Gene3D" id="3.30.565.10">
    <property type="entry name" value="Histidine kinase-like ATPase, C-terminal domain"/>
    <property type="match status" value="1"/>
</dbReference>
<dbReference type="CDD" id="cd00088">
    <property type="entry name" value="HPT"/>
    <property type="match status" value="2"/>
</dbReference>
<dbReference type="SUPFAM" id="SSF47384">
    <property type="entry name" value="Homodimeric domain of signal transducing histidine kinase"/>
    <property type="match status" value="1"/>
</dbReference>
<feature type="region of interest" description="Disordered" evidence="13">
    <location>
        <begin position="433"/>
        <end position="453"/>
    </location>
</feature>
<accession>A0A1Y1S164</accession>
<dbReference type="PRINTS" id="PR00344">
    <property type="entry name" value="BCTRLSENSOR"/>
</dbReference>
<keyword evidence="6" id="KW-0808">Transferase</keyword>
<dbReference type="PROSITE" id="PS50851">
    <property type="entry name" value="CHEW"/>
    <property type="match status" value="1"/>
</dbReference>
<protein>
    <recommendedName>
        <fullName evidence="3">Chemotaxis protein CheA</fullName>
        <ecNumber evidence="2">2.7.13.3</ecNumber>
    </recommendedName>
</protein>
<dbReference type="CDD" id="cd16916">
    <property type="entry name" value="HATPase_CheA-like"/>
    <property type="match status" value="1"/>
</dbReference>
<name>A0A1Y1S164_9SPIO</name>
<dbReference type="Gene3D" id="1.10.287.560">
    <property type="entry name" value="Histidine kinase CheA-like, homodimeric domain"/>
    <property type="match status" value="1"/>
</dbReference>
<dbReference type="Gene3D" id="1.20.120.160">
    <property type="entry name" value="HPT domain"/>
    <property type="match status" value="2"/>
</dbReference>
<sequence length="840" mass="93503">MSQLDDLIDRISDFIPGDLVEGIEIEEHLKKLIQEYPEDQEKATLLKALTDEFSSIIQQTSAGDEETIKSGILKGLKKLQAPGKNSDDTGPVRTDIPEGKEIEDLDLLTSFISEAQEHLESIEKKILSLENQSDHDTVNDIFRSMHTIKGVSSFLGLTGVKTLSHHMETVLDSVRKGSVAANAEMIDTLLEGVDLLVRLVDDLAKKTEQKIQSPETRIFELEMDIHPYVEKLVVFSDETKSVKESTETGGFATEDLFTREMVEKYVAESMDLLDTAEKAILDLEDNSHKASLIDEAFRAVHTIKGNAGFFWYGYIEKLCMDVESVLDVMRKDPRAIRNTVISSLLTAIDEIRFGLQRIQSGELKPGAFSDEDGAEYSDERLKRGEAKPLGELLVEMGAVSREAVEEALDKQGMRLGELLIREGITDSESIEKALKQQGRPSEPGGDAGSGYSFKRKDIRVDTERLDRLFDLMGELITAEAMVLHNPDLVSLDLPDFQKAGTYLSKITREMQEITMSIRMIPLDGLFSKMRRLVRDLSRKFSKDVNFHVSGEETEMDRNVMEEISDPLVHIIRNAIDHGIEPAQVRKKAGKPTAGNVYLDAKYEGNEIWISIQDDGGGLNTERILQKSRERGIIAADVEPSEDEIYQLIFEPGFSTAQQVSEISGRGVGMDVVKRNLEKLRGKIDIRSDAGKGTEFILRIPLTLAIIDGVTARVGSMLYSVPVNDVTSFQKVEAGQITETNRFQEVFRLRDDLIPVVRLADFFKVMGGVRHVEDGILVVSQAGRRSVALLVDEIIGYSQLVVKALPEYMGEMRAISGCSIMGDGEVSLILDIGAIVNEELD</sequence>
<dbReference type="GO" id="GO:0000155">
    <property type="term" value="F:phosphorelay sensor kinase activity"/>
    <property type="evidence" value="ECO:0007669"/>
    <property type="project" value="InterPro"/>
</dbReference>
<dbReference type="InterPro" id="IPR037257">
    <property type="entry name" value="T2SS_E_N_sf"/>
</dbReference>
<dbReference type="SUPFAM" id="SSF47226">
    <property type="entry name" value="Histidine-containing phosphotransfer domain, HPT domain"/>
    <property type="match status" value="2"/>
</dbReference>
<feature type="domain" description="HPt" evidence="16">
    <location>
        <begin position="254"/>
        <end position="358"/>
    </location>
</feature>
<dbReference type="SMART" id="SM00073">
    <property type="entry name" value="HPT"/>
    <property type="match status" value="2"/>
</dbReference>
<comment type="caution">
    <text evidence="17">The sequence shown here is derived from an EMBL/GenBank/DDBJ whole genome shotgun (WGS) entry which is preliminary data.</text>
</comment>
<dbReference type="FunFam" id="3.30.565.10:FF:000016">
    <property type="entry name" value="Chemotaxis protein CheA, putative"/>
    <property type="match status" value="1"/>
</dbReference>
<evidence type="ECO:0000256" key="8">
    <source>
        <dbReference type="ARBA" id="ARBA00022777"/>
    </source>
</evidence>
<dbReference type="AlphaFoldDB" id="A0A1Y1S164"/>
<evidence type="ECO:0000256" key="10">
    <source>
        <dbReference type="ARBA" id="ARBA00023012"/>
    </source>
</evidence>
<evidence type="ECO:0000313" key="18">
    <source>
        <dbReference type="Proteomes" id="UP000192343"/>
    </source>
</evidence>
<dbReference type="Pfam" id="PF01627">
    <property type="entry name" value="Hpt"/>
    <property type="match status" value="2"/>
</dbReference>
<evidence type="ECO:0000259" key="16">
    <source>
        <dbReference type="PROSITE" id="PS50894"/>
    </source>
</evidence>
<dbReference type="InterPro" id="IPR037006">
    <property type="entry name" value="CheA-like_homodim_sf"/>
</dbReference>
<dbReference type="InterPro" id="IPR003594">
    <property type="entry name" value="HATPase_dom"/>
</dbReference>
<dbReference type="Pfam" id="PF01584">
    <property type="entry name" value="CheW"/>
    <property type="match status" value="1"/>
</dbReference>
<keyword evidence="4" id="KW-0145">Chemotaxis</keyword>
<evidence type="ECO:0000256" key="13">
    <source>
        <dbReference type="SAM" id="MobiDB-lite"/>
    </source>
</evidence>
<dbReference type="SUPFAM" id="SSF50341">
    <property type="entry name" value="CheW-like"/>
    <property type="match status" value="1"/>
</dbReference>
<dbReference type="InterPro" id="IPR036061">
    <property type="entry name" value="CheW-like_dom_sf"/>
</dbReference>
<dbReference type="Pfam" id="PF02518">
    <property type="entry name" value="HATPase_c"/>
    <property type="match status" value="1"/>
</dbReference>
<dbReference type="PROSITE" id="PS50894">
    <property type="entry name" value="HPT"/>
    <property type="match status" value="2"/>
</dbReference>
<keyword evidence="10" id="KW-0902">Two-component regulatory system</keyword>
<dbReference type="SUPFAM" id="SSF160246">
    <property type="entry name" value="EspE N-terminal domain-like"/>
    <property type="match status" value="1"/>
</dbReference>
<dbReference type="PANTHER" id="PTHR43395">
    <property type="entry name" value="SENSOR HISTIDINE KINASE CHEA"/>
    <property type="match status" value="1"/>
</dbReference>
<dbReference type="Proteomes" id="UP000192343">
    <property type="component" value="Unassembled WGS sequence"/>
</dbReference>
<dbReference type="GO" id="GO:0005737">
    <property type="term" value="C:cytoplasm"/>
    <property type="evidence" value="ECO:0007669"/>
    <property type="project" value="InterPro"/>
</dbReference>
<keyword evidence="8" id="KW-0418">Kinase</keyword>
<reference evidence="17 18" key="1">
    <citation type="submission" date="2017-03" db="EMBL/GenBank/DDBJ databases">
        <title>Draft Genome sequence of Marispirochaeta sp. strain JC444.</title>
        <authorList>
            <person name="Shivani Y."/>
            <person name="Subhash Y."/>
            <person name="Sasikala C."/>
            <person name="Ramana C."/>
        </authorList>
    </citation>
    <scope>NUCLEOTIDE SEQUENCE [LARGE SCALE GENOMIC DNA]</scope>
    <source>
        <strain evidence="17 18">JC444</strain>
    </source>
</reference>
<keyword evidence="9" id="KW-0067">ATP-binding</keyword>
<feature type="modified residue" description="Phosphohistidine" evidence="12">
    <location>
        <position position="146"/>
    </location>
</feature>
<dbReference type="Pfam" id="PF02895">
    <property type="entry name" value="H-kinase_dim"/>
    <property type="match status" value="1"/>
</dbReference>
<gene>
    <name evidence="17" type="ORF">B4O97_05345</name>
</gene>
<dbReference type="InterPro" id="IPR004358">
    <property type="entry name" value="Sig_transdc_His_kin-like_C"/>
</dbReference>
<dbReference type="PANTHER" id="PTHR43395:SF10">
    <property type="entry name" value="CHEMOTAXIS PROTEIN CHEA"/>
    <property type="match status" value="1"/>
</dbReference>
<feature type="modified residue" description="Phosphohistidine" evidence="12">
    <location>
        <position position="301"/>
    </location>
</feature>
<dbReference type="PROSITE" id="PS50109">
    <property type="entry name" value="HIS_KIN"/>
    <property type="match status" value="1"/>
</dbReference>
<dbReference type="Gene3D" id="2.30.30.40">
    <property type="entry name" value="SH3 Domains"/>
    <property type="match status" value="1"/>
</dbReference>
<dbReference type="InterPro" id="IPR051315">
    <property type="entry name" value="Bact_Chemotaxis_CheA"/>
</dbReference>
<evidence type="ECO:0000313" key="17">
    <source>
        <dbReference type="EMBL" id="ORC36500.1"/>
    </source>
</evidence>
<proteinExistence type="predicted"/>
<dbReference type="InterPro" id="IPR005467">
    <property type="entry name" value="His_kinase_dom"/>
</dbReference>
<dbReference type="InterPro" id="IPR008207">
    <property type="entry name" value="Sig_transdc_His_kin_Hpt_dom"/>
</dbReference>
<dbReference type="InterPro" id="IPR036641">
    <property type="entry name" value="HPT_dom_sf"/>
</dbReference>
<dbReference type="InterPro" id="IPR036890">
    <property type="entry name" value="HATPase_C_sf"/>
</dbReference>
<keyword evidence="5 12" id="KW-0597">Phosphoprotein</keyword>